<dbReference type="PANTHER" id="PTHR14003">
    <property type="entry name" value="TRANSCRIPTIONAL REPRESSOR PROTEIN YY"/>
    <property type="match status" value="1"/>
</dbReference>
<keyword evidence="3 5" id="KW-0863">Zinc-finger</keyword>
<keyword evidence="9" id="KW-1185">Reference proteome</keyword>
<evidence type="ECO:0000256" key="1">
    <source>
        <dbReference type="ARBA" id="ARBA00022723"/>
    </source>
</evidence>
<evidence type="ECO:0000256" key="3">
    <source>
        <dbReference type="ARBA" id="ARBA00022771"/>
    </source>
</evidence>
<name>A0A409XKB6_PSICY</name>
<dbReference type="GO" id="GO:0005667">
    <property type="term" value="C:transcription regulator complex"/>
    <property type="evidence" value="ECO:0007669"/>
    <property type="project" value="TreeGrafter"/>
</dbReference>
<keyword evidence="4" id="KW-0862">Zinc</keyword>
<feature type="region of interest" description="Disordered" evidence="6">
    <location>
        <begin position="85"/>
        <end position="111"/>
    </location>
</feature>
<dbReference type="GO" id="GO:0000981">
    <property type="term" value="F:DNA-binding transcription factor activity, RNA polymerase II-specific"/>
    <property type="evidence" value="ECO:0007669"/>
    <property type="project" value="UniProtKB-ARBA"/>
</dbReference>
<feature type="compositionally biased region" description="Polar residues" evidence="6">
    <location>
        <begin position="595"/>
        <end position="610"/>
    </location>
</feature>
<feature type="region of interest" description="Disordered" evidence="6">
    <location>
        <begin position="529"/>
        <end position="549"/>
    </location>
</feature>
<reference evidence="8 9" key="1">
    <citation type="journal article" date="2018" name="Evol. Lett.">
        <title>Horizontal gene cluster transfer increased hallucinogenic mushroom diversity.</title>
        <authorList>
            <person name="Reynolds H.T."/>
            <person name="Vijayakumar V."/>
            <person name="Gluck-Thaler E."/>
            <person name="Korotkin H.B."/>
            <person name="Matheny P.B."/>
            <person name="Slot J.C."/>
        </authorList>
    </citation>
    <scope>NUCLEOTIDE SEQUENCE [LARGE SCALE GENOMIC DNA]</scope>
    <source>
        <strain evidence="8 9">2631</strain>
    </source>
</reference>
<dbReference type="PROSITE" id="PS00028">
    <property type="entry name" value="ZINC_FINGER_C2H2_1"/>
    <property type="match status" value="2"/>
</dbReference>
<evidence type="ECO:0000256" key="4">
    <source>
        <dbReference type="ARBA" id="ARBA00022833"/>
    </source>
</evidence>
<gene>
    <name evidence="8" type="ORF">CVT25_001225</name>
</gene>
<dbReference type="EMBL" id="NHYD01001423">
    <property type="protein sequence ID" value="PPQ91209.1"/>
    <property type="molecule type" value="Genomic_DNA"/>
</dbReference>
<evidence type="ECO:0000256" key="6">
    <source>
        <dbReference type="SAM" id="MobiDB-lite"/>
    </source>
</evidence>
<feature type="region of interest" description="Disordered" evidence="6">
    <location>
        <begin position="228"/>
        <end position="262"/>
    </location>
</feature>
<dbReference type="OrthoDB" id="6365676at2759"/>
<evidence type="ECO:0000256" key="5">
    <source>
        <dbReference type="PROSITE-ProRule" id="PRU00042"/>
    </source>
</evidence>
<dbReference type="InterPro" id="IPR013087">
    <property type="entry name" value="Znf_C2H2_type"/>
</dbReference>
<accession>A0A409XKB6</accession>
<dbReference type="InterPro" id="IPR036236">
    <property type="entry name" value="Znf_C2H2_sf"/>
</dbReference>
<dbReference type="GO" id="GO:0000785">
    <property type="term" value="C:chromatin"/>
    <property type="evidence" value="ECO:0007669"/>
    <property type="project" value="TreeGrafter"/>
</dbReference>
<dbReference type="GO" id="GO:0000978">
    <property type="term" value="F:RNA polymerase II cis-regulatory region sequence-specific DNA binding"/>
    <property type="evidence" value="ECO:0007669"/>
    <property type="project" value="TreeGrafter"/>
</dbReference>
<feature type="region of interest" description="Disordered" evidence="6">
    <location>
        <begin position="456"/>
        <end position="483"/>
    </location>
</feature>
<feature type="compositionally biased region" description="Basic residues" evidence="6">
    <location>
        <begin position="470"/>
        <end position="481"/>
    </location>
</feature>
<proteinExistence type="predicted"/>
<comment type="caution">
    <text evidence="8">The sequence shown here is derived from an EMBL/GenBank/DDBJ whole genome shotgun (WGS) entry which is preliminary data.</text>
</comment>
<dbReference type="FunFam" id="3.30.160.60:FF:000072">
    <property type="entry name" value="zinc finger protein 143 isoform X1"/>
    <property type="match status" value="1"/>
</dbReference>
<dbReference type="SMART" id="SM00355">
    <property type="entry name" value="ZnF_C2H2"/>
    <property type="match status" value="2"/>
</dbReference>
<evidence type="ECO:0000256" key="2">
    <source>
        <dbReference type="ARBA" id="ARBA00022737"/>
    </source>
</evidence>
<evidence type="ECO:0000259" key="7">
    <source>
        <dbReference type="PROSITE" id="PS50157"/>
    </source>
</evidence>
<evidence type="ECO:0000313" key="8">
    <source>
        <dbReference type="EMBL" id="PPQ91209.1"/>
    </source>
</evidence>
<feature type="compositionally biased region" description="Polar residues" evidence="6">
    <location>
        <begin position="91"/>
        <end position="111"/>
    </location>
</feature>
<dbReference type="PROSITE" id="PS50157">
    <property type="entry name" value="ZINC_FINGER_C2H2_2"/>
    <property type="match status" value="2"/>
</dbReference>
<feature type="domain" description="C2H2-type" evidence="7">
    <location>
        <begin position="622"/>
        <end position="652"/>
    </location>
</feature>
<organism evidence="8 9">
    <name type="scientific">Psilocybe cyanescens</name>
    <dbReference type="NCBI Taxonomy" id="93625"/>
    <lineage>
        <taxon>Eukaryota</taxon>
        <taxon>Fungi</taxon>
        <taxon>Dikarya</taxon>
        <taxon>Basidiomycota</taxon>
        <taxon>Agaricomycotina</taxon>
        <taxon>Agaricomycetes</taxon>
        <taxon>Agaricomycetidae</taxon>
        <taxon>Agaricales</taxon>
        <taxon>Agaricineae</taxon>
        <taxon>Strophariaceae</taxon>
        <taxon>Psilocybe</taxon>
    </lineage>
</organism>
<feature type="compositionally biased region" description="Polar residues" evidence="6">
    <location>
        <begin position="301"/>
        <end position="320"/>
    </location>
</feature>
<dbReference type="GO" id="GO:0031519">
    <property type="term" value="C:PcG protein complex"/>
    <property type="evidence" value="ECO:0007669"/>
    <property type="project" value="TreeGrafter"/>
</dbReference>
<evidence type="ECO:0000313" key="9">
    <source>
        <dbReference type="Proteomes" id="UP000283269"/>
    </source>
</evidence>
<sequence>MDIGMLLDMDNFTGTISPAVHSTTSIVSLTSNDNLASKAQEAPRTPRTHLHPMTNMNDTHGHVHWDRHALVHPIKQWPQYNQYQYSSPQSLKNHPASNVLGTSPGDQHQNSISCTTVRPSFPSNVGVYDGKAAPYSSPIQSGEDLQWQMYLTASLSNPLNSLEFADPHSSPLMFPSDIQGPGGIDPSFQMDSTLFPSTNSSAFHPCQNADIFNSIPFIESPSQISSGFPSSYNLSSTQRPHTLDDSRSPAEQQDTSSLNQNIPIVDSNGCYASLLGFTPLAELTFVSSTFTSPDDEPAVMASSSPVNSSPARGRSQTIAPRSSDHRGERGLCGWESNHRLKAPSTAPSLSNIQRKRHRSTSASPSATIRRSYGLSPLSFSSSTNSEPTSATHQSKRRRQLAPLPSFHILEEEIETEDDVDNPAEDNESDDYRPSRSPSPTLAFGDDFALGFERQELKQHQSKASLSSSPTKKKSRRGKGKAKGSAALALAVVTKLGSKGLRGASSERKTLDLDELDVMTLYQEGKTGIRKRKNNPIPLPVPVPNLNKKSRGRKVPFVADLSADGARRSTSVLSVDNFNDEYEGGEERENGRENASRSMGCTRSSRKSTTPAPVVDEGGCRTYVCVIPGCGKCFVRGEHLKRHVRSIHTHDKPHHCPYEGCDKSFSRRDNLGQHVRIHLQP</sequence>
<dbReference type="STRING" id="93625.A0A409XKB6"/>
<dbReference type="Proteomes" id="UP000283269">
    <property type="component" value="Unassembled WGS sequence"/>
</dbReference>
<dbReference type="SUPFAM" id="SSF57667">
    <property type="entry name" value="beta-beta-alpha zinc fingers"/>
    <property type="match status" value="1"/>
</dbReference>
<dbReference type="PANTHER" id="PTHR14003:SF19">
    <property type="entry name" value="YY2 TRANSCRIPTION FACTOR"/>
    <property type="match status" value="1"/>
</dbReference>
<feature type="compositionally biased region" description="Low complexity" evidence="6">
    <location>
        <begin position="371"/>
        <end position="389"/>
    </location>
</feature>
<feature type="region of interest" description="Disordered" evidence="6">
    <location>
        <begin position="294"/>
        <end position="444"/>
    </location>
</feature>
<dbReference type="Pfam" id="PF00096">
    <property type="entry name" value="zf-C2H2"/>
    <property type="match status" value="2"/>
</dbReference>
<feature type="domain" description="C2H2-type" evidence="7">
    <location>
        <begin position="653"/>
        <end position="680"/>
    </location>
</feature>
<feature type="compositionally biased region" description="Basic and acidic residues" evidence="6">
    <location>
        <begin position="584"/>
        <end position="594"/>
    </location>
</feature>
<keyword evidence="2" id="KW-0677">Repeat</keyword>
<feature type="compositionally biased region" description="Acidic residues" evidence="6">
    <location>
        <begin position="411"/>
        <end position="428"/>
    </location>
</feature>
<feature type="compositionally biased region" description="Polar residues" evidence="6">
    <location>
        <begin position="249"/>
        <end position="262"/>
    </location>
</feature>
<dbReference type="InParanoid" id="A0A409XKB6"/>
<keyword evidence="1" id="KW-0479">Metal-binding</keyword>
<dbReference type="Gene3D" id="3.30.160.60">
    <property type="entry name" value="Classic Zinc Finger"/>
    <property type="match status" value="2"/>
</dbReference>
<dbReference type="GO" id="GO:0008270">
    <property type="term" value="F:zinc ion binding"/>
    <property type="evidence" value="ECO:0007669"/>
    <property type="project" value="UniProtKB-KW"/>
</dbReference>
<protein>
    <recommendedName>
        <fullName evidence="7">C2H2-type domain-containing protein</fullName>
    </recommendedName>
</protein>
<dbReference type="AlphaFoldDB" id="A0A409XKB6"/>
<feature type="region of interest" description="Disordered" evidence="6">
    <location>
        <begin position="576"/>
        <end position="612"/>
    </location>
</feature>